<reference evidence="4 5" key="1">
    <citation type="submission" date="2023-01" db="EMBL/GenBank/DDBJ databases">
        <title>Analysis of 21 Apiospora genomes using comparative genomics revels a genus with tremendous synthesis potential of carbohydrate active enzymes and secondary metabolites.</title>
        <authorList>
            <person name="Sorensen T."/>
        </authorList>
    </citation>
    <scope>NUCLEOTIDE SEQUENCE [LARGE SCALE GENOMIC DNA]</scope>
    <source>
        <strain evidence="4 5">CBS 33761</strain>
    </source>
</reference>
<evidence type="ECO:0000256" key="3">
    <source>
        <dbReference type="ARBA" id="ARBA00023002"/>
    </source>
</evidence>
<protein>
    <submittedName>
        <fullName evidence="4">NAD(P)-binding protein</fullName>
    </submittedName>
</protein>
<dbReference type="PROSITE" id="PS00061">
    <property type="entry name" value="ADH_SHORT"/>
    <property type="match status" value="1"/>
</dbReference>
<dbReference type="PRINTS" id="PR00080">
    <property type="entry name" value="SDRFAMILY"/>
</dbReference>
<name>A0ABR1TYM6_9PEZI</name>
<dbReference type="SUPFAM" id="SSF51735">
    <property type="entry name" value="NAD(P)-binding Rossmann-fold domains"/>
    <property type="match status" value="1"/>
</dbReference>
<gene>
    <name evidence="4" type="ORF">PG993_003107</name>
</gene>
<dbReference type="InterPro" id="IPR036291">
    <property type="entry name" value="NAD(P)-bd_dom_sf"/>
</dbReference>
<evidence type="ECO:0000313" key="4">
    <source>
        <dbReference type="EMBL" id="KAK8051722.1"/>
    </source>
</evidence>
<dbReference type="Proteomes" id="UP001444661">
    <property type="component" value="Unassembled WGS sequence"/>
</dbReference>
<dbReference type="Gene3D" id="3.40.50.720">
    <property type="entry name" value="NAD(P)-binding Rossmann-like Domain"/>
    <property type="match status" value="1"/>
</dbReference>
<keyword evidence="2" id="KW-0521">NADP</keyword>
<evidence type="ECO:0000256" key="1">
    <source>
        <dbReference type="ARBA" id="ARBA00006484"/>
    </source>
</evidence>
<comment type="caution">
    <text evidence="4">The sequence shown here is derived from an EMBL/GenBank/DDBJ whole genome shotgun (WGS) entry which is preliminary data.</text>
</comment>
<dbReference type="CDD" id="cd05233">
    <property type="entry name" value="SDR_c"/>
    <property type="match status" value="1"/>
</dbReference>
<evidence type="ECO:0000256" key="2">
    <source>
        <dbReference type="ARBA" id="ARBA00022857"/>
    </source>
</evidence>
<dbReference type="PANTHER" id="PTHR43639:SF1">
    <property type="entry name" value="SHORT-CHAIN DEHYDROGENASE_REDUCTASE FAMILY PROTEIN"/>
    <property type="match status" value="1"/>
</dbReference>
<comment type="similarity">
    <text evidence="1">Belongs to the short-chain dehydrogenases/reductases (SDR) family.</text>
</comment>
<organism evidence="4 5">
    <name type="scientific">Apiospora rasikravindrae</name>
    <dbReference type="NCBI Taxonomy" id="990691"/>
    <lineage>
        <taxon>Eukaryota</taxon>
        <taxon>Fungi</taxon>
        <taxon>Dikarya</taxon>
        <taxon>Ascomycota</taxon>
        <taxon>Pezizomycotina</taxon>
        <taxon>Sordariomycetes</taxon>
        <taxon>Xylariomycetidae</taxon>
        <taxon>Amphisphaeriales</taxon>
        <taxon>Apiosporaceae</taxon>
        <taxon>Apiospora</taxon>
    </lineage>
</organism>
<dbReference type="PRINTS" id="PR00081">
    <property type="entry name" value="GDHRDH"/>
</dbReference>
<proteinExistence type="inferred from homology"/>
<accession>A0ABR1TYM6</accession>
<evidence type="ECO:0000313" key="5">
    <source>
        <dbReference type="Proteomes" id="UP001444661"/>
    </source>
</evidence>
<sequence>MEMSDSLSSEFRLPLEGKLAIVTGASRGLGEGIAFELARRGASVALAYTSPGSEPRVRALAERIRALPHAAPTFTVQADLATTEGPAHLIMNLQAQFRAAAHTGDGVAHPQRPFVVDILVNNAGCERVVPLGRIDVADYNEVYDVNVRGVILLTQAALPYLATGTAGGGGGARVINIGSVGARAGFRDLSLYCSSKAALEGLTRCWAAELGGGGVTVNCVSPGPVRSAMLDKMPAEMVERQRAETPVQNRLGTVEEVARVVAGLAGRDGDWVSGQVVSASGGWAMY</sequence>
<dbReference type="PANTHER" id="PTHR43639">
    <property type="entry name" value="OXIDOREDUCTASE, SHORT-CHAIN DEHYDROGENASE/REDUCTASE FAMILY (AFU_ORTHOLOGUE AFUA_5G02870)"/>
    <property type="match status" value="1"/>
</dbReference>
<dbReference type="EMBL" id="JAQQWK010000002">
    <property type="protein sequence ID" value="KAK8051722.1"/>
    <property type="molecule type" value="Genomic_DNA"/>
</dbReference>
<dbReference type="InterPro" id="IPR020904">
    <property type="entry name" value="Sc_DH/Rdtase_CS"/>
</dbReference>
<keyword evidence="5" id="KW-1185">Reference proteome</keyword>
<dbReference type="Pfam" id="PF13561">
    <property type="entry name" value="adh_short_C2"/>
    <property type="match status" value="1"/>
</dbReference>
<dbReference type="InterPro" id="IPR002347">
    <property type="entry name" value="SDR_fam"/>
</dbReference>
<keyword evidence="3" id="KW-0560">Oxidoreductase</keyword>